<dbReference type="WBParaSite" id="nRc.2.0.1.t00168-RA">
    <property type="protein sequence ID" value="nRc.2.0.1.t00168-RA"/>
    <property type="gene ID" value="nRc.2.0.1.g00168"/>
</dbReference>
<name>A0A915HFJ1_ROMCU</name>
<reference evidence="2" key="1">
    <citation type="submission" date="2022-11" db="UniProtKB">
        <authorList>
            <consortium name="WormBaseParasite"/>
        </authorList>
    </citation>
    <scope>IDENTIFICATION</scope>
</reference>
<protein>
    <submittedName>
        <fullName evidence="2">Uncharacterized protein</fullName>
    </submittedName>
</protein>
<keyword evidence="1" id="KW-1185">Reference proteome</keyword>
<evidence type="ECO:0000313" key="2">
    <source>
        <dbReference type="WBParaSite" id="nRc.2.0.1.t00168-RA"/>
    </source>
</evidence>
<evidence type="ECO:0000313" key="1">
    <source>
        <dbReference type="Proteomes" id="UP000887565"/>
    </source>
</evidence>
<sequence>MSLGAAQQELAPCAPTVIQAPQMPMLGIVKSIIPFLYVFCQQRKTAPPERKEASFANNELNAILQKAVFNIADIKVGQS</sequence>
<dbReference type="AlphaFoldDB" id="A0A915HFJ1"/>
<dbReference type="Proteomes" id="UP000887565">
    <property type="component" value="Unplaced"/>
</dbReference>
<proteinExistence type="predicted"/>
<accession>A0A915HFJ1</accession>
<organism evidence="1 2">
    <name type="scientific">Romanomermis culicivorax</name>
    <name type="common">Nematode worm</name>
    <dbReference type="NCBI Taxonomy" id="13658"/>
    <lineage>
        <taxon>Eukaryota</taxon>
        <taxon>Metazoa</taxon>
        <taxon>Ecdysozoa</taxon>
        <taxon>Nematoda</taxon>
        <taxon>Enoplea</taxon>
        <taxon>Dorylaimia</taxon>
        <taxon>Mermithida</taxon>
        <taxon>Mermithoidea</taxon>
        <taxon>Mermithidae</taxon>
        <taxon>Romanomermis</taxon>
    </lineage>
</organism>